<keyword evidence="1" id="KW-0732">Signal</keyword>
<dbReference type="AlphaFoldDB" id="A0A9Q1HH66"/>
<gene>
    <name evidence="2" type="ORF">HOLleu_05088</name>
</gene>
<name>A0A9Q1HH66_HOLLE</name>
<feature type="signal peptide" evidence="1">
    <location>
        <begin position="1"/>
        <end position="24"/>
    </location>
</feature>
<accession>A0A9Q1HH66</accession>
<evidence type="ECO:0000313" key="2">
    <source>
        <dbReference type="EMBL" id="KAJ8046424.1"/>
    </source>
</evidence>
<evidence type="ECO:0000313" key="3">
    <source>
        <dbReference type="Proteomes" id="UP001152320"/>
    </source>
</evidence>
<proteinExistence type="predicted"/>
<dbReference type="Proteomes" id="UP001152320">
    <property type="component" value="Chromosome 2"/>
</dbReference>
<dbReference type="EMBL" id="JAIZAY010000002">
    <property type="protein sequence ID" value="KAJ8046424.1"/>
    <property type="molecule type" value="Genomic_DNA"/>
</dbReference>
<feature type="chain" id="PRO_5040472066" evidence="1">
    <location>
        <begin position="25"/>
        <end position="224"/>
    </location>
</feature>
<comment type="caution">
    <text evidence="2">The sequence shown here is derived from an EMBL/GenBank/DDBJ whole genome shotgun (WGS) entry which is preliminary data.</text>
</comment>
<keyword evidence="3" id="KW-1185">Reference proteome</keyword>
<evidence type="ECO:0000256" key="1">
    <source>
        <dbReference type="SAM" id="SignalP"/>
    </source>
</evidence>
<organism evidence="2 3">
    <name type="scientific">Holothuria leucospilota</name>
    <name type="common">Black long sea cucumber</name>
    <name type="synonym">Mertensiothuria leucospilota</name>
    <dbReference type="NCBI Taxonomy" id="206669"/>
    <lineage>
        <taxon>Eukaryota</taxon>
        <taxon>Metazoa</taxon>
        <taxon>Echinodermata</taxon>
        <taxon>Eleutherozoa</taxon>
        <taxon>Echinozoa</taxon>
        <taxon>Holothuroidea</taxon>
        <taxon>Aspidochirotacea</taxon>
        <taxon>Aspidochirotida</taxon>
        <taxon>Holothuriidae</taxon>
        <taxon>Holothuria</taxon>
    </lineage>
</organism>
<protein>
    <submittedName>
        <fullName evidence="2">Uncharacterized protein</fullName>
    </submittedName>
</protein>
<reference evidence="2" key="1">
    <citation type="submission" date="2021-10" db="EMBL/GenBank/DDBJ databases">
        <title>Tropical sea cucumber genome reveals ecological adaptation and Cuvierian tubules defense mechanism.</title>
        <authorList>
            <person name="Chen T."/>
        </authorList>
    </citation>
    <scope>NUCLEOTIDE SEQUENCE</scope>
    <source>
        <strain evidence="2">Nanhai2018</strain>
        <tissue evidence="2">Muscle</tissue>
    </source>
</reference>
<sequence length="224" mass="25385">MQVLEMTSLLKELIILILVSRIIPVVLDRGSESEESEDRAKGQGRNIRGRSRKFFQIHGDELVFQPQHQHGCAKFLRKVQKIIGQSSTIHIRDVGTFNLSNVDCSQQRCEIKPRRQLCGSNKKDKTSLRIFKNACHQCAEGCKQVKKGSNPFERVKNAFIVNGNCYNYPPVLVREEPDTVFCSRPNSDHSCSLRCSDLQLPLSGPQDLPHLPNFRSSCAEGHNR</sequence>